<accession>A0A0K2TDF7</accession>
<organism evidence="2">
    <name type="scientific">Lepeophtheirus salmonis</name>
    <name type="common">Salmon louse</name>
    <name type="synonym">Caligus salmonis</name>
    <dbReference type="NCBI Taxonomy" id="72036"/>
    <lineage>
        <taxon>Eukaryota</taxon>
        <taxon>Metazoa</taxon>
        <taxon>Ecdysozoa</taxon>
        <taxon>Arthropoda</taxon>
        <taxon>Crustacea</taxon>
        <taxon>Multicrustacea</taxon>
        <taxon>Hexanauplia</taxon>
        <taxon>Copepoda</taxon>
        <taxon>Siphonostomatoida</taxon>
        <taxon>Caligidae</taxon>
        <taxon>Lepeophtheirus</taxon>
    </lineage>
</organism>
<keyword evidence="1" id="KW-0812">Transmembrane</keyword>
<keyword evidence="1" id="KW-0472">Membrane</keyword>
<evidence type="ECO:0000256" key="1">
    <source>
        <dbReference type="SAM" id="Phobius"/>
    </source>
</evidence>
<keyword evidence="1" id="KW-1133">Transmembrane helix</keyword>
<dbReference type="AlphaFoldDB" id="A0A0K2TDF7"/>
<sequence length="82" mass="9619">MFGCDVAAVLLIHSVINGEKKIYQKREKTFPQFLLALREFRIFFVLSNLLSYFCSGIRCLVLLCDFAPMSFRIEKNKMYTIK</sequence>
<proteinExistence type="predicted"/>
<feature type="transmembrane region" description="Helical" evidence="1">
    <location>
        <begin position="42"/>
        <end position="67"/>
    </location>
</feature>
<dbReference type="EMBL" id="HACA01006494">
    <property type="protein sequence ID" value="CDW23855.1"/>
    <property type="molecule type" value="Transcribed_RNA"/>
</dbReference>
<reference evidence="2" key="1">
    <citation type="submission" date="2014-05" db="EMBL/GenBank/DDBJ databases">
        <authorList>
            <person name="Chronopoulou M."/>
        </authorList>
    </citation>
    <scope>NUCLEOTIDE SEQUENCE</scope>
    <source>
        <tissue evidence="2">Whole organism</tissue>
    </source>
</reference>
<name>A0A0K2TDF7_LEPSM</name>
<evidence type="ECO:0000313" key="2">
    <source>
        <dbReference type="EMBL" id="CDW23855.1"/>
    </source>
</evidence>
<protein>
    <submittedName>
        <fullName evidence="2">Uncharacterized protein</fullName>
    </submittedName>
</protein>